<dbReference type="InterPro" id="IPR036661">
    <property type="entry name" value="Luciferase-like_sf"/>
</dbReference>
<evidence type="ECO:0000313" key="3">
    <source>
        <dbReference type="EMBL" id="MFC5176169.1"/>
    </source>
</evidence>
<dbReference type="CDD" id="cd01097">
    <property type="entry name" value="Tetrahydromethanopterin_reductase"/>
    <property type="match status" value="1"/>
</dbReference>
<organism evidence="3 4">
    <name type="scientific">Nocardioides taihuensis</name>
    <dbReference type="NCBI Taxonomy" id="1835606"/>
    <lineage>
        <taxon>Bacteria</taxon>
        <taxon>Bacillati</taxon>
        <taxon>Actinomycetota</taxon>
        <taxon>Actinomycetes</taxon>
        <taxon>Propionibacteriales</taxon>
        <taxon>Nocardioidaceae</taxon>
        <taxon>Nocardioides</taxon>
    </lineage>
</organism>
<accession>A0ABW0BFS9</accession>
<evidence type="ECO:0000259" key="2">
    <source>
        <dbReference type="Pfam" id="PF00296"/>
    </source>
</evidence>
<name>A0ABW0BFS9_9ACTN</name>
<dbReference type="Proteomes" id="UP001596087">
    <property type="component" value="Unassembled WGS sequence"/>
</dbReference>
<dbReference type="EMBL" id="JBHSKD010000005">
    <property type="protein sequence ID" value="MFC5176169.1"/>
    <property type="molecule type" value="Genomic_DNA"/>
</dbReference>
<dbReference type="SUPFAM" id="SSF51679">
    <property type="entry name" value="Bacterial luciferase-like"/>
    <property type="match status" value="1"/>
</dbReference>
<protein>
    <submittedName>
        <fullName evidence="3">LLM class flavin-dependent oxidoreductase</fullName>
    </submittedName>
</protein>
<keyword evidence="4" id="KW-1185">Reference proteome</keyword>
<reference evidence="4" key="1">
    <citation type="journal article" date="2019" name="Int. J. Syst. Evol. Microbiol.">
        <title>The Global Catalogue of Microorganisms (GCM) 10K type strain sequencing project: providing services to taxonomists for standard genome sequencing and annotation.</title>
        <authorList>
            <consortium name="The Broad Institute Genomics Platform"/>
            <consortium name="The Broad Institute Genome Sequencing Center for Infectious Disease"/>
            <person name="Wu L."/>
            <person name="Ma J."/>
        </authorList>
    </citation>
    <scope>NUCLEOTIDE SEQUENCE [LARGE SCALE GENOMIC DNA]</scope>
    <source>
        <strain evidence="4">DFY41</strain>
    </source>
</reference>
<evidence type="ECO:0000313" key="4">
    <source>
        <dbReference type="Proteomes" id="UP001596087"/>
    </source>
</evidence>
<dbReference type="Gene3D" id="3.20.20.30">
    <property type="entry name" value="Luciferase-like domain"/>
    <property type="match status" value="1"/>
</dbReference>
<dbReference type="InterPro" id="IPR011251">
    <property type="entry name" value="Luciferase-like_dom"/>
</dbReference>
<dbReference type="RefSeq" id="WP_378588136.1">
    <property type="nucleotide sequence ID" value="NZ_JBHSKD010000005.1"/>
</dbReference>
<dbReference type="Pfam" id="PF00296">
    <property type="entry name" value="Bac_luciferase"/>
    <property type="match status" value="1"/>
</dbReference>
<comment type="caution">
    <text evidence="3">The sequence shown here is derived from an EMBL/GenBank/DDBJ whole genome shotgun (WGS) entry which is preliminary data.</text>
</comment>
<keyword evidence="1" id="KW-0560">Oxidoreductase</keyword>
<gene>
    <name evidence="3" type="ORF">ACFPGP_05755</name>
</gene>
<sequence length="225" mass="24564">MELKIGYKASAEQFGPPPLVEYAVSAEELGFDSVVTSDHFLHLASCRRPRPFSLAWMNAVGERTSRVKIGTSVLTPTVRYTPAVVAQPFATMAMLSPGRVMLGIGTGEALNEIAVSGRKWPDFKERYARLPESGTLIRRLWTEDEVSTRGDYFTTVKAKTYDRPEQPIPVYVAAGGPMMAKYAGRVADGFVCTAGKGIDLYTDRLLPAVAEGVEVSGRAITDIDR</sequence>
<evidence type="ECO:0000256" key="1">
    <source>
        <dbReference type="ARBA" id="ARBA00023002"/>
    </source>
</evidence>
<feature type="domain" description="Luciferase-like" evidence="2">
    <location>
        <begin position="10"/>
        <end position="224"/>
    </location>
</feature>
<dbReference type="InterPro" id="IPR050564">
    <property type="entry name" value="F420-G6PD/mer"/>
</dbReference>
<proteinExistence type="predicted"/>
<dbReference type="PANTHER" id="PTHR43244">
    <property type="match status" value="1"/>
</dbReference>
<dbReference type="PANTHER" id="PTHR43244:SF1">
    <property type="entry name" value="5,10-METHYLENETETRAHYDROMETHANOPTERIN REDUCTASE"/>
    <property type="match status" value="1"/>
</dbReference>